<dbReference type="Proteomes" id="UP000199708">
    <property type="component" value="Unassembled WGS sequence"/>
</dbReference>
<feature type="region of interest" description="Disordered" evidence="1">
    <location>
        <begin position="99"/>
        <end position="118"/>
    </location>
</feature>
<feature type="region of interest" description="Disordered" evidence="1">
    <location>
        <begin position="27"/>
        <end position="63"/>
    </location>
</feature>
<evidence type="ECO:0000313" key="4">
    <source>
        <dbReference type="Proteomes" id="UP000199708"/>
    </source>
</evidence>
<feature type="compositionally biased region" description="Polar residues" evidence="1">
    <location>
        <begin position="51"/>
        <end position="60"/>
    </location>
</feature>
<feature type="compositionally biased region" description="Polar residues" evidence="1">
    <location>
        <begin position="106"/>
        <end position="117"/>
    </location>
</feature>
<proteinExistence type="predicted"/>
<keyword evidence="2" id="KW-0472">Membrane</keyword>
<evidence type="ECO:0000256" key="1">
    <source>
        <dbReference type="SAM" id="MobiDB-lite"/>
    </source>
</evidence>
<dbReference type="RefSeq" id="WP_090288887.1">
    <property type="nucleotide sequence ID" value="NZ_FNCK01000001.1"/>
</dbReference>
<feature type="compositionally biased region" description="Basic and acidic residues" evidence="1">
    <location>
        <begin position="27"/>
        <end position="36"/>
    </location>
</feature>
<feature type="transmembrane region" description="Helical" evidence="2">
    <location>
        <begin position="6"/>
        <end position="23"/>
    </location>
</feature>
<keyword evidence="4" id="KW-1185">Reference proteome</keyword>
<gene>
    <name evidence="3" type="ORF">SAMN05421791_101183</name>
</gene>
<evidence type="ECO:0000256" key="2">
    <source>
        <dbReference type="SAM" id="Phobius"/>
    </source>
</evidence>
<organism evidence="3 4">
    <name type="scientific">Facklamia miroungae</name>
    <dbReference type="NCBI Taxonomy" id="120956"/>
    <lineage>
        <taxon>Bacteria</taxon>
        <taxon>Bacillati</taxon>
        <taxon>Bacillota</taxon>
        <taxon>Bacilli</taxon>
        <taxon>Lactobacillales</taxon>
        <taxon>Aerococcaceae</taxon>
        <taxon>Facklamia</taxon>
    </lineage>
</organism>
<evidence type="ECO:0000313" key="3">
    <source>
        <dbReference type="EMBL" id="SDF83348.1"/>
    </source>
</evidence>
<keyword evidence="2" id="KW-1133">Transmembrane helix</keyword>
<name>A0A1G7PAP8_9LACT</name>
<dbReference type="EMBL" id="FNCK01000001">
    <property type="protein sequence ID" value="SDF83348.1"/>
    <property type="molecule type" value="Genomic_DNA"/>
</dbReference>
<reference evidence="3 4" key="1">
    <citation type="submission" date="2016-10" db="EMBL/GenBank/DDBJ databases">
        <authorList>
            <person name="de Groot N.N."/>
        </authorList>
    </citation>
    <scope>NUCLEOTIDE SEQUENCE [LARGE SCALE GENOMIC DNA]</scope>
    <source>
        <strain evidence="3 4">ATCC BAA-466</strain>
    </source>
</reference>
<keyword evidence="2" id="KW-0812">Transmembrane</keyword>
<dbReference type="STRING" id="120956.SAMN05421791_101183"/>
<sequence>MLDTNTLLLILGLVIILGAIYFMSRKSKESNHKPQVTDKSMNDPLGPVHINSDTDSSTNALGEDQFKDSVPLREGQVAQKVQHINDETGVIHDEANEAEEVKKPPLNNSEFESSTSSLREDSDYRLVDYQELMDNNGLKDQSVQLEGKMASYFTENLGVEGALALGSLSIDPEDPSKLVALKFVNESDHLLKVEDRVKVYGKMQGLKVSNQQSVPAMLVDRVEKI</sequence>
<accession>A0A1G7PAP8</accession>
<dbReference type="AlphaFoldDB" id="A0A1G7PAP8"/>
<protein>
    <submittedName>
        <fullName evidence="3">LPXTG-motif cell wall anchor domain-containing protein</fullName>
    </submittedName>
</protein>